<evidence type="ECO:0000313" key="2">
    <source>
        <dbReference type="Proteomes" id="UP000475862"/>
    </source>
</evidence>
<gene>
    <name evidence="1" type="ORF">AGLY_012387</name>
</gene>
<proteinExistence type="predicted"/>
<comment type="caution">
    <text evidence="1">The sequence shown here is derived from an EMBL/GenBank/DDBJ whole genome shotgun (WGS) entry which is preliminary data.</text>
</comment>
<sequence>MTAHRKRLFKSGENLPEALIYDQFPKSIGIFKLWSHSVRKVLRQTNGKARYFRVETFAYPIAHLRWYFNTWMFPKHIKSMTIFLERYVYIVLLDITYYTLPNNTVLSILCSMYCTLYSIASRNNASNLNFGSDFQWKSEYPCYIIEVKKLPEVYTSLTLCEFNVEITLIKNIQLLFTDFQINVTVDEFETAKIKNILKIEFKSLRFSYDDLFHSFFEFLFFFGTREISDILLCYPPVAFDVLDISFNILNGTVNISIVFRYLQDYKRVSLDRIFPLTSFIFPRHSKKKKLIKRELLQKIQLSVLCALMYSFINYTSFKLFNFHIRITYFCLSPKRNQRVNAFMSCHDMSRTELMYVKLQEKWDFKRTSLCK</sequence>
<evidence type="ECO:0000313" key="1">
    <source>
        <dbReference type="EMBL" id="KAE9528812.1"/>
    </source>
</evidence>
<protein>
    <submittedName>
        <fullName evidence="1">Uncharacterized protein</fullName>
    </submittedName>
</protein>
<dbReference type="AlphaFoldDB" id="A0A6G0TAV0"/>
<reference evidence="1 2" key="1">
    <citation type="submission" date="2019-08" db="EMBL/GenBank/DDBJ databases">
        <title>The genome of the soybean aphid Biotype 1, its phylome, world population structure and adaptation to the North American continent.</title>
        <authorList>
            <person name="Giordano R."/>
            <person name="Donthu R.K."/>
            <person name="Hernandez A.G."/>
            <person name="Wright C.L."/>
            <person name="Zimin A.V."/>
        </authorList>
    </citation>
    <scope>NUCLEOTIDE SEQUENCE [LARGE SCALE GENOMIC DNA]</scope>
    <source>
        <tissue evidence="1">Whole aphids</tissue>
    </source>
</reference>
<dbReference type="EMBL" id="VYZN01000048">
    <property type="protein sequence ID" value="KAE9528812.1"/>
    <property type="molecule type" value="Genomic_DNA"/>
</dbReference>
<accession>A0A6G0TAV0</accession>
<dbReference type="Proteomes" id="UP000475862">
    <property type="component" value="Unassembled WGS sequence"/>
</dbReference>
<keyword evidence="2" id="KW-1185">Reference proteome</keyword>
<name>A0A6G0TAV0_APHGL</name>
<organism evidence="1 2">
    <name type="scientific">Aphis glycines</name>
    <name type="common">Soybean aphid</name>
    <dbReference type="NCBI Taxonomy" id="307491"/>
    <lineage>
        <taxon>Eukaryota</taxon>
        <taxon>Metazoa</taxon>
        <taxon>Ecdysozoa</taxon>
        <taxon>Arthropoda</taxon>
        <taxon>Hexapoda</taxon>
        <taxon>Insecta</taxon>
        <taxon>Pterygota</taxon>
        <taxon>Neoptera</taxon>
        <taxon>Paraneoptera</taxon>
        <taxon>Hemiptera</taxon>
        <taxon>Sternorrhyncha</taxon>
        <taxon>Aphidomorpha</taxon>
        <taxon>Aphidoidea</taxon>
        <taxon>Aphididae</taxon>
        <taxon>Aphidini</taxon>
        <taxon>Aphis</taxon>
        <taxon>Aphis</taxon>
    </lineage>
</organism>